<organism evidence="4 5">
    <name type="scientific">Ruminococcoides intestinale</name>
    <dbReference type="NCBI Taxonomy" id="3133162"/>
    <lineage>
        <taxon>Bacteria</taxon>
        <taxon>Bacillati</taxon>
        <taxon>Bacillota</taxon>
        <taxon>Clostridia</taxon>
        <taxon>Eubacteriales</taxon>
        <taxon>Oscillospiraceae</taxon>
        <taxon>Ruminococcoides</taxon>
    </lineage>
</organism>
<dbReference type="InterPro" id="IPR029261">
    <property type="entry name" value="Transposase_Znf"/>
</dbReference>
<dbReference type="InterPro" id="IPR002560">
    <property type="entry name" value="Transposase_DDE"/>
</dbReference>
<dbReference type="InterPro" id="IPR032877">
    <property type="entry name" value="Transposase_HTH"/>
</dbReference>
<gene>
    <name evidence="4" type="ORF">WMO39_11240</name>
</gene>
<sequence>MLYNYFTEKLLGLQGVLIENIEEIDDTIHIYCKLERKIHKCPVCGNHTDKIHDYREQIIKDIPAFGKFVFIHLKKRRYSCSCGKRFYEKISFLPRFHRMTNRLVAYVIDKLRCEASFTSVAKEVNLSLPTVIRIFDLVSYSLKELPTALSIDEFKGNTGKEKYQCILTDPENKVVLDILPKRTKYCLSKYFKKFDKSERDKVEYFVSDMWRTFSDISSVWFKNATKIVDKYHWIRQIMCAFESVRKEEQKKFSESHRRYFKNSRKLLLKRFDDLNDEQKQQVNIMLYTSPNLCTAHFYKEDFLKILDCQDRQSARKAMSDWINSAYDCGIPRFVKCAKT</sequence>
<dbReference type="PANTHER" id="PTHR33498:SF1">
    <property type="entry name" value="TRANSPOSASE FOR INSERTION SEQUENCE ELEMENT IS1557"/>
    <property type="match status" value="1"/>
</dbReference>
<evidence type="ECO:0000259" key="1">
    <source>
        <dbReference type="Pfam" id="PF01610"/>
    </source>
</evidence>
<keyword evidence="5" id="KW-1185">Reference proteome</keyword>
<dbReference type="Pfam" id="PF13542">
    <property type="entry name" value="HTH_Tnp_ISL3"/>
    <property type="match status" value="1"/>
</dbReference>
<dbReference type="EMBL" id="JBBMEZ010000053">
    <property type="protein sequence ID" value="MEQ2470886.1"/>
    <property type="molecule type" value="Genomic_DNA"/>
</dbReference>
<evidence type="ECO:0000259" key="2">
    <source>
        <dbReference type="Pfam" id="PF13542"/>
    </source>
</evidence>
<accession>A0ABV1FDP1</accession>
<reference evidence="4 5" key="1">
    <citation type="submission" date="2024-03" db="EMBL/GenBank/DDBJ databases">
        <title>Human intestinal bacterial collection.</title>
        <authorList>
            <person name="Pauvert C."/>
            <person name="Hitch T.C.A."/>
            <person name="Clavel T."/>
        </authorList>
    </citation>
    <scope>NUCLEOTIDE SEQUENCE [LARGE SCALE GENOMIC DNA]</scope>
    <source>
        <strain evidence="4 5">CLA-JM-H38</strain>
    </source>
</reference>
<evidence type="ECO:0000313" key="5">
    <source>
        <dbReference type="Proteomes" id="UP001490816"/>
    </source>
</evidence>
<proteinExistence type="predicted"/>
<dbReference type="Proteomes" id="UP001490816">
    <property type="component" value="Unassembled WGS sequence"/>
</dbReference>
<dbReference type="NCBIfam" id="NF033550">
    <property type="entry name" value="transpos_ISL3"/>
    <property type="match status" value="1"/>
</dbReference>
<name>A0ABV1FDP1_9FIRM</name>
<feature type="domain" description="Transposase IS204/IS1001/IS1096/IS1165 DDE" evidence="1">
    <location>
        <begin position="149"/>
        <end position="339"/>
    </location>
</feature>
<dbReference type="RefSeq" id="WP_367286197.1">
    <property type="nucleotide sequence ID" value="NZ_JBBMEZ010000053.1"/>
</dbReference>
<dbReference type="PANTHER" id="PTHR33498">
    <property type="entry name" value="TRANSPOSASE FOR INSERTION SEQUENCE ELEMENT IS1557"/>
    <property type="match status" value="1"/>
</dbReference>
<dbReference type="InterPro" id="IPR047951">
    <property type="entry name" value="Transpos_ISL3"/>
</dbReference>
<evidence type="ECO:0000313" key="4">
    <source>
        <dbReference type="EMBL" id="MEQ2470886.1"/>
    </source>
</evidence>
<evidence type="ECO:0000259" key="3">
    <source>
        <dbReference type="Pfam" id="PF14690"/>
    </source>
</evidence>
<comment type="caution">
    <text evidence="4">The sequence shown here is derived from an EMBL/GenBank/DDBJ whole genome shotgun (WGS) entry which is preliminary data.</text>
</comment>
<feature type="domain" description="Transposase IS204/IS1001/IS1096/IS1165 helix-turn-helix" evidence="2">
    <location>
        <begin position="88"/>
        <end position="136"/>
    </location>
</feature>
<dbReference type="Pfam" id="PF14690">
    <property type="entry name" value="Zn_ribbon_ISL3"/>
    <property type="match status" value="1"/>
</dbReference>
<protein>
    <submittedName>
        <fullName evidence="4">ISL3 family transposase</fullName>
    </submittedName>
</protein>
<feature type="non-terminal residue" evidence="4">
    <location>
        <position position="339"/>
    </location>
</feature>
<dbReference type="Pfam" id="PF01610">
    <property type="entry name" value="DDE_Tnp_ISL3"/>
    <property type="match status" value="1"/>
</dbReference>
<feature type="domain" description="Transposase IS204/IS1001/IS1096/IS1165 zinc-finger" evidence="3">
    <location>
        <begin position="39"/>
        <end position="82"/>
    </location>
</feature>